<feature type="region of interest" description="Disordered" evidence="1">
    <location>
        <begin position="345"/>
        <end position="374"/>
    </location>
</feature>
<dbReference type="PANTHER" id="PTHR36102">
    <property type="entry name" value="CHROMOSOME 10, WHOLE GENOME SHOTGUN SEQUENCE"/>
    <property type="match status" value="1"/>
</dbReference>
<protein>
    <recommendedName>
        <fullName evidence="2">Subtelomeric hrmA-associated cluster protein AFUB-079030/YDR124W-like helical bundle domain-containing protein</fullName>
    </recommendedName>
</protein>
<feature type="compositionally biased region" description="Low complexity" evidence="1">
    <location>
        <begin position="418"/>
        <end position="428"/>
    </location>
</feature>
<keyword evidence="4" id="KW-1185">Reference proteome</keyword>
<dbReference type="PANTHER" id="PTHR36102:SF1">
    <property type="entry name" value="YDR124W-LIKE HELICAL BUNDLE DOMAIN-CONTAINING PROTEIN"/>
    <property type="match status" value="1"/>
</dbReference>
<evidence type="ECO:0000256" key="1">
    <source>
        <dbReference type="SAM" id="MobiDB-lite"/>
    </source>
</evidence>
<dbReference type="InterPro" id="IPR021264">
    <property type="entry name" value="AFUB_079030/YDR124W-like"/>
</dbReference>
<feature type="region of interest" description="Disordered" evidence="1">
    <location>
        <begin position="405"/>
        <end position="433"/>
    </location>
</feature>
<feature type="region of interest" description="Disordered" evidence="1">
    <location>
        <begin position="74"/>
        <end position="161"/>
    </location>
</feature>
<evidence type="ECO:0000313" key="3">
    <source>
        <dbReference type="EMBL" id="KAJ5349243.1"/>
    </source>
</evidence>
<feature type="compositionally biased region" description="Low complexity" evidence="1">
    <location>
        <begin position="124"/>
        <end position="137"/>
    </location>
</feature>
<dbReference type="AlphaFoldDB" id="A0A9W9R206"/>
<accession>A0A9W9R206</accession>
<comment type="caution">
    <text evidence="3">The sequence shown here is derived from an EMBL/GenBank/DDBJ whole genome shotgun (WGS) entry which is preliminary data.</text>
</comment>
<feature type="compositionally biased region" description="Basic and acidic residues" evidence="1">
    <location>
        <begin position="360"/>
        <end position="374"/>
    </location>
</feature>
<feature type="compositionally biased region" description="Polar residues" evidence="1">
    <location>
        <begin position="348"/>
        <end position="357"/>
    </location>
</feature>
<reference evidence="3" key="2">
    <citation type="journal article" date="2023" name="IMA Fungus">
        <title>Comparative genomic study of the Penicillium genus elucidates a diverse pangenome and 15 lateral gene transfer events.</title>
        <authorList>
            <person name="Petersen C."/>
            <person name="Sorensen T."/>
            <person name="Nielsen M.R."/>
            <person name="Sondergaard T.E."/>
            <person name="Sorensen J.L."/>
            <person name="Fitzpatrick D.A."/>
            <person name="Frisvad J.C."/>
            <person name="Nielsen K.L."/>
        </authorList>
    </citation>
    <scope>NUCLEOTIDE SEQUENCE</scope>
    <source>
        <strain evidence="3">IBT 35675</strain>
    </source>
</reference>
<gene>
    <name evidence="3" type="ORF">N7541_006970</name>
</gene>
<evidence type="ECO:0000313" key="4">
    <source>
        <dbReference type="Proteomes" id="UP001148299"/>
    </source>
</evidence>
<dbReference type="InterPro" id="IPR047092">
    <property type="entry name" value="AFUB_07903/YDR124W-like_hel"/>
</dbReference>
<organism evidence="3 4">
    <name type="scientific">Penicillium brevicompactum</name>
    <dbReference type="NCBI Taxonomy" id="5074"/>
    <lineage>
        <taxon>Eukaryota</taxon>
        <taxon>Fungi</taxon>
        <taxon>Dikarya</taxon>
        <taxon>Ascomycota</taxon>
        <taxon>Pezizomycotina</taxon>
        <taxon>Eurotiomycetes</taxon>
        <taxon>Eurotiomycetidae</taxon>
        <taxon>Eurotiales</taxon>
        <taxon>Aspergillaceae</taxon>
        <taxon>Penicillium</taxon>
    </lineage>
</organism>
<evidence type="ECO:0000259" key="2">
    <source>
        <dbReference type="Pfam" id="PF11001"/>
    </source>
</evidence>
<dbReference type="Proteomes" id="UP001148299">
    <property type="component" value="Unassembled WGS sequence"/>
</dbReference>
<proteinExistence type="predicted"/>
<dbReference type="Pfam" id="PF11001">
    <property type="entry name" value="AFUB_07903_YDR124W_hel"/>
    <property type="match status" value="1"/>
</dbReference>
<sequence length="513" mass="57339">MSETMTGHSTRERPAYPHYAMIYIDAEGNLCQRSSASVAQDMQDIISPTVAGEFLRAVARSREAHGAQFHAPVALQPTQEPQSNEHSSTISQRGLMAHSGRAVSGEQIGRIPTEQNPHLQPAMWPQSSNSWSPQQEQATGSQPRKKHFGGRSLNLSSHQSASLSVDEPEILRLYYEKVFQNLQQTNCRVIAKAYIKLVEPRKQVNYPYNGRKTVDGRVQQLDPEATKPPWWPIGVCHREPDHLPKVERIRLLVHILCDLRESNGVTAARLKECDQPIRRQILPADRLQILDEMYRVREEEEKFLDGVPGTKSGLITAVLGRLTHMPPSIDCEPSVLISRANLPPIVEDTSSGQSSPTDPEYAHGAKSDCSDDTRRIDTSQVIVSAENLQKRNPCYPPNPYTPTIHPAMHNSPGIQYQSTESSPHASSSPQELKRKREMFSGTHLVDRTRQIGMAQYPFAGSSSVQPSMEMFHQQALPEEVAQAVAITEPAQPAVEVLPNDLMMPYGYPYYYSC</sequence>
<name>A0A9W9R206_PENBR</name>
<dbReference type="EMBL" id="JAPZBR010000006">
    <property type="protein sequence ID" value="KAJ5349243.1"/>
    <property type="molecule type" value="Genomic_DNA"/>
</dbReference>
<reference evidence="3" key="1">
    <citation type="submission" date="2022-12" db="EMBL/GenBank/DDBJ databases">
        <authorList>
            <person name="Petersen C."/>
        </authorList>
    </citation>
    <scope>NUCLEOTIDE SEQUENCE</scope>
    <source>
        <strain evidence="3">IBT 35675</strain>
    </source>
</reference>
<feature type="compositionally biased region" description="Polar residues" evidence="1">
    <location>
        <begin position="76"/>
        <end position="92"/>
    </location>
</feature>
<feature type="domain" description="Subtelomeric hrmA-associated cluster protein AFUB-079030/YDR124W-like helical bundle" evidence="2">
    <location>
        <begin position="167"/>
        <end position="298"/>
    </location>
</feature>